<keyword evidence="1" id="KW-0472">Membrane</keyword>
<organism evidence="2 3">
    <name type="scientific">Mucilaginibacter pallidiroseus</name>
    <dbReference type="NCBI Taxonomy" id="2599295"/>
    <lineage>
        <taxon>Bacteria</taxon>
        <taxon>Pseudomonadati</taxon>
        <taxon>Bacteroidota</taxon>
        <taxon>Sphingobacteriia</taxon>
        <taxon>Sphingobacteriales</taxon>
        <taxon>Sphingobacteriaceae</taxon>
        <taxon>Mucilaginibacter</taxon>
    </lineage>
</organism>
<keyword evidence="1" id="KW-0812">Transmembrane</keyword>
<keyword evidence="3" id="KW-1185">Reference proteome</keyword>
<evidence type="ECO:0008006" key="4">
    <source>
        <dbReference type="Google" id="ProtNLM"/>
    </source>
</evidence>
<gene>
    <name evidence="2" type="ORF">FPZ43_04480</name>
</gene>
<proteinExistence type="predicted"/>
<dbReference type="Proteomes" id="UP000320042">
    <property type="component" value="Unassembled WGS sequence"/>
</dbReference>
<keyword evidence="1" id="KW-1133">Transmembrane helix</keyword>
<feature type="transmembrane region" description="Helical" evidence="1">
    <location>
        <begin position="86"/>
        <end position="110"/>
    </location>
</feature>
<evidence type="ECO:0000256" key="1">
    <source>
        <dbReference type="SAM" id="Phobius"/>
    </source>
</evidence>
<dbReference type="EMBL" id="VOEJ01000002">
    <property type="protein sequence ID" value="TWR30205.1"/>
    <property type="molecule type" value="Genomic_DNA"/>
</dbReference>
<dbReference type="RefSeq" id="WP_146380665.1">
    <property type="nucleotide sequence ID" value="NZ_VOEJ01000002.1"/>
</dbReference>
<name>A0A563UFR5_9SPHI</name>
<reference evidence="2 3" key="1">
    <citation type="submission" date="2019-07" db="EMBL/GenBank/DDBJ databases">
        <authorList>
            <person name="Kim J."/>
        </authorList>
    </citation>
    <scope>NUCLEOTIDE SEQUENCE [LARGE SCALE GENOMIC DNA]</scope>
    <source>
        <strain evidence="3">dk17</strain>
    </source>
</reference>
<feature type="transmembrane region" description="Helical" evidence="1">
    <location>
        <begin position="12"/>
        <end position="32"/>
    </location>
</feature>
<dbReference type="OrthoDB" id="329514at2"/>
<sequence length="161" mass="18234">MYLTLLFFHSATRWLLLFALIYTVYSAFAGYTKGNRFTNADNAWRHWTATIAHIQLVLGMLVYTQSPTAKFSLNAIGGNGHIREPFFFGVMHLILMLTAIIVLTIGSAMAKRKATDAKKFKTILIWFGLALLIILIAIPWPFSPVVQRPYIRTLQSTNILL</sequence>
<evidence type="ECO:0000313" key="3">
    <source>
        <dbReference type="Proteomes" id="UP000320042"/>
    </source>
</evidence>
<dbReference type="AlphaFoldDB" id="A0A563UFR5"/>
<protein>
    <recommendedName>
        <fullName evidence="4">Cytochrome B</fullName>
    </recommendedName>
</protein>
<feature type="transmembrane region" description="Helical" evidence="1">
    <location>
        <begin position="44"/>
        <end position="66"/>
    </location>
</feature>
<evidence type="ECO:0000313" key="2">
    <source>
        <dbReference type="EMBL" id="TWR30205.1"/>
    </source>
</evidence>
<comment type="caution">
    <text evidence="2">The sequence shown here is derived from an EMBL/GenBank/DDBJ whole genome shotgun (WGS) entry which is preliminary data.</text>
</comment>
<accession>A0A563UFR5</accession>
<feature type="transmembrane region" description="Helical" evidence="1">
    <location>
        <begin position="122"/>
        <end position="142"/>
    </location>
</feature>